<evidence type="ECO:0000313" key="4">
    <source>
        <dbReference type="Proteomes" id="UP000001880"/>
    </source>
</evidence>
<gene>
    <name evidence="3" type="ordered locus">Hoch_1308</name>
</gene>
<dbReference type="Gene3D" id="3.90.1150.10">
    <property type="entry name" value="Aspartate Aminotransferase, domain 1"/>
    <property type="match status" value="1"/>
</dbReference>
<sequence length="382" mass="42721">MQSNTSDVRIAREWVPAATRQVLLNCCSYGPIPVPVVEAIESHLRSQAQQPWNRWNRVLARGTLDRLERRLDVPHDTLSFVHTTTGGLIHLSSLLQCQPGDIVLVPNNEYPATPLPWLARQRREDIEVQFLPASPFPAGGVSLDVIAEAVRQPRVRVLTLSAVNWLGYRYPLQAIADLCDEHGVTLCIDGTQALGMLDFVLPKAERLFFVAAFYKWGFAPEGIAVVHSTPALREEMHRAEVELKCFALDDERLLDYRLEYPELPLVTGPAPVCYIGLSRALELQFELGVDAIEARILELSSSLVDKLRGAGYVIAGDERDERRSGIVAFSHPQKERNREIHQTLDEAGIHITHVAGLLRAACHVYNDHCDIDSLIDALKHCN</sequence>
<evidence type="ECO:0000256" key="1">
    <source>
        <dbReference type="ARBA" id="ARBA00022898"/>
    </source>
</evidence>
<dbReference type="Pfam" id="PF00266">
    <property type="entry name" value="Aminotran_5"/>
    <property type="match status" value="1"/>
</dbReference>
<dbReference type="InterPro" id="IPR015424">
    <property type="entry name" value="PyrdxlP-dep_Trfase"/>
</dbReference>
<dbReference type="SUPFAM" id="SSF53383">
    <property type="entry name" value="PLP-dependent transferases"/>
    <property type="match status" value="1"/>
</dbReference>
<dbReference type="PANTHER" id="PTHR43586:SF15">
    <property type="entry name" value="BLR3095 PROTEIN"/>
    <property type="match status" value="1"/>
</dbReference>
<dbReference type="InterPro" id="IPR015421">
    <property type="entry name" value="PyrdxlP-dep_Trfase_major"/>
</dbReference>
<dbReference type="AlphaFoldDB" id="D0LTH1"/>
<dbReference type="Gene3D" id="3.40.640.10">
    <property type="entry name" value="Type I PLP-dependent aspartate aminotransferase-like (Major domain)"/>
    <property type="match status" value="1"/>
</dbReference>
<keyword evidence="1" id="KW-0663">Pyridoxal phosphate</keyword>
<accession>D0LTH1</accession>
<evidence type="ECO:0000313" key="3">
    <source>
        <dbReference type="EMBL" id="ACY13866.1"/>
    </source>
</evidence>
<dbReference type="eggNOG" id="COG0520">
    <property type="taxonomic scope" value="Bacteria"/>
</dbReference>
<dbReference type="EMBL" id="CP001804">
    <property type="protein sequence ID" value="ACY13866.1"/>
    <property type="molecule type" value="Genomic_DNA"/>
</dbReference>
<feature type="domain" description="Aminotransferase class V" evidence="2">
    <location>
        <begin position="76"/>
        <end position="374"/>
    </location>
</feature>
<evidence type="ECO:0000259" key="2">
    <source>
        <dbReference type="Pfam" id="PF00266"/>
    </source>
</evidence>
<dbReference type="InterPro" id="IPR015422">
    <property type="entry name" value="PyrdxlP-dep_Trfase_small"/>
</dbReference>
<dbReference type="STRING" id="502025.Hoch_1308"/>
<name>D0LTH1_HALO1</name>
<dbReference type="InterPro" id="IPR000192">
    <property type="entry name" value="Aminotrans_V_dom"/>
</dbReference>
<proteinExistence type="predicted"/>
<dbReference type="HOGENOM" id="CLU_003433_2_1_7"/>
<protein>
    <submittedName>
        <fullName evidence="3">Aminotransferase class V</fullName>
    </submittedName>
</protein>
<dbReference type="Proteomes" id="UP000001880">
    <property type="component" value="Chromosome"/>
</dbReference>
<dbReference type="GO" id="GO:0008483">
    <property type="term" value="F:transaminase activity"/>
    <property type="evidence" value="ECO:0007669"/>
    <property type="project" value="UniProtKB-KW"/>
</dbReference>
<keyword evidence="3" id="KW-0032">Aminotransferase</keyword>
<dbReference type="KEGG" id="hoh:Hoch_1308"/>
<organism evidence="3 4">
    <name type="scientific">Haliangium ochraceum (strain DSM 14365 / JCM 11303 / SMP-2)</name>
    <dbReference type="NCBI Taxonomy" id="502025"/>
    <lineage>
        <taxon>Bacteria</taxon>
        <taxon>Pseudomonadati</taxon>
        <taxon>Myxococcota</taxon>
        <taxon>Polyangia</taxon>
        <taxon>Haliangiales</taxon>
        <taxon>Kofleriaceae</taxon>
        <taxon>Haliangium</taxon>
    </lineage>
</organism>
<keyword evidence="3" id="KW-0808">Transferase</keyword>
<reference evidence="3 4" key="1">
    <citation type="journal article" date="2010" name="Stand. Genomic Sci.">
        <title>Complete genome sequence of Haliangium ochraceum type strain (SMP-2).</title>
        <authorList>
            <consortium name="US DOE Joint Genome Institute (JGI-PGF)"/>
            <person name="Ivanova N."/>
            <person name="Daum C."/>
            <person name="Lang E."/>
            <person name="Abt B."/>
            <person name="Kopitz M."/>
            <person name="Saunders E."/>
            <person name="Lapidus A."/>
            <person name="Lucas S."/>
            <person name="Glavina Del Rio T."/>
            <person name="Nolan M."/>
            <person name="Tice H."/>
            <person name="Copeland A."/>
            <person name="Cheng J.F."/>
            <person name="Chen F."/>
            <person name="Bruce D."/>
            <person name="Goodwin L."/>
            <person name="Pitluck S."/>
            <person name="Mavromatis K."/>
            <person name="Pati A."/>
            <person name="Mikhailova N."/>
            <person name="Chen A."/>
            <person name="Palaniappan K."/>
            <person name="Land M."/>
            <person name="Hauser L."/>
            <person name="Chang Y.J."/>
            <person name="Jeffries C.D."/>
            <person name="Detter J.C."/>
            <person name="Brettin T."/>
            <person name="Rohde M."/>
            <person name="Goker M."/>
            <person name="Bristow J."/>
            <person name="Markowitz V."/>
            <person name="Eisen J.A."/>
            <person name="Hugenholtz P."/>
            <person name="Kyrpides N.C."/>
            <person name="Klenk H.P."/>
        </authorList>
    </citation>
    <scope>NUCLEOTIDE SEQUENCE [LARGE SCALE GENOMIC DNA]</scope>
    <source>
        <strain evidence="4">DSM 14365 / CIP 107738 / JCM 11303 / AJ 13395 / SMP-2</strain>
    </source>
</reference>
<dbReference type="PANTHER" id="PTHR43586">
    <property type="entry name" value="CYSTEINE DESULFURASE"/>
    <property type="match status" value="1"/>
</dbReference>
<keyword evidence="4" id="KW-1185">Reference proteome</keyword>